<feature type="transmembrane region" description="Helical" evidence="1">
    <location>
        <begin position="573"/>
        <end position="606"/>
    </location>
</feature>
<feature type="transmembrane region" description="Helical" evidence="1">
    <location>
        <begin position="12"/>
        <end position="30"/>
    </location>
</feature>
<feature type="transmembrane region" description="Helical" evidence="1">
    <location>
        <begin position="288"/>
        <end position="310"/>
    </location>
</feature>
<feature type="transmembrane region" description="Helical" evidence="1">
    <location>
        <begin position="516"/>
        <end position="538"/>
    </location>
</feature>
<evidence type="ECO:0000313" key="3">
    <source>
        <dbReference type="EMBL" id="MCJ8500700.1"/>
    </source>
</evidence>
<feature type="transmembrane region" description="Helical" evidence="1">
    <location>
        <begin position="67"/>
        <end position="86"/>
    </location>
</feature>
<feature type="transmembrane region" description="Helical" evidence="1">
    <location>
        <begin position="120"/>
        <end position="145"/>
    </location>
</feature>
<feature type="domain" description="TRAP C4-dicarboxylate transport system permease DctM subunit" evidence="2">
    <location>
        <begin position="109"/>
        <end position="539"/>
    </location>
</feature>
<dbReference type="RefSeq" id="WP_246905901.1">
    <property type="nucleotide sequence ID" value="NZ_JALJRB010000008.1"/>
</dbReference>
<keyword evidence="1" id="KW-1133">Transmembrane helix</keyword>
<feature type="transmembrane region" description="Helical" evidence="1">
    <location>
        <begin position="545"/>
        <end position="567"/>
    </location>
</feature>
<keyword evidence="1" id="KW-0472">Membrane</keyword>
<accession>A0AA41UIE5</accession>
<keyword evidence="1" id="KW-0812">Transmembrane</keyword>
<keyword evidence="4" id="KW-1185">Reference proteome</keyword>
<proteinExistence type="predicted"/>
<name>A0AA41UIE5_9BACT</name>
<sequence length="626" mass="67851">MEVPKKKAIDHFLMVCAVILSVVSLYTAFFGTFPTMIQRTFHLTMVFIIALFLYRYPFAQRFPKIDLTINMLFAGLFIAANLYLAFNWQALYVSPFLTNMEIFLGVAAIVIILELTRRTVGIFLSIIVLLFMVYAYFGAYFPGFLAHRGYSLERIVVQVFAGTEGIYGIPIGVSATLVIVFVVFGAFIEKGGASDVFLNIATALAGGRRGGPAKASIFSSGFMGMLSGSSAANVATTGSVTIPMMKKSGMESYVAGAVEAVASSGGYKTPPIMGAVAFIMAQMAGMSYWDVALAATLPAFFHYYGLYLMVDLYAGYKGFKGIEKQLIPPFLPAVKKGLVFMVPVVILVVLMAMRYSAMYACAYSLLSLWIISIFTRSLNLSKIIGALYDGAVRMIWITVPCAAAGIILGILTMTGVGMKLNEIIAFLAGQSLFFTLFWIMVISIILGMGLPPVVSYLVLAALEVPVLVQMGVTPLAAHMFIFYFCALSLITPPICTTAFTAAAIAGAPPMKTGLEAVRFGIVLYTLPYLFVYNPALLLHGNLLQIIFVFIIAAIGIFALAIAAQGYFKRNVGWIVRVLFFASSILVFSPSLRVTAAGMVLLIFLLVFEMRAAKKLNAQSITVAKSL</sequence>
<dbReference type="EMBL" id="JALJRB010000008">
    <property type="protein sequence ID" value="MCJ8500700.1"/>
    <property type="molecule type" value="Genomic_DNA"/>
</dbReference>
<dbReference type="AlphaFoldDB" id="A0AA41UIE5"/>
<comment type="caution">
    <text evidence="3">The sequence shown here is derived from an EMBL/GenBank/DDBJ whole genome shotgun (WGS) entry which is preliminary data.</text>
</comment>
<evidence type="ECO:0000256" key="1">
    <source>
        <dbReference type="SAM" id="Phobius"/>
    </source>
</evidence>
<gene>
    <name evidence="3" type="ORF">MRX98_08960</name>
</gene>
<dbReference type="Proteomes" id="UP001165427">
    <property type="component" value="Unassembled WGS sequence"/>
</dbReference>
<organism evidence="3 4">
    <name type="scientific">Desulfatitalea alkaliphila</name>
    <dbReference type="NCBI Taxonomy" id="2929485"/>
    <lineage>
        <taxon>Bacteria</taxon>
        <taxon>Pseudomonadati</taxon>
        <taxon>Thermodesulfobacteriota</taxon>
        <taxon>Desulfobacteria</taxon>
        <taxon>Desulfobacterales</taxon>
        <taxon>Desulfosarcinaceae</taxon>
        <taxon>Desulfatitalea</taxon>
    </lineage>
</organism>
<feature type="transmembrane region" description="Helical" evidence="1">
    <location>
        <begin position="92"/>
        <end position="113"/>
    </location>
</feature>
<feature type="transmembrane region" description="Helical" evidence="1">
    <location>
        <begin position="453"/>
        <end position="473"/>
    </location>
</feature>
<dbReference type="InterPro" id="IPR010656">
    <property type="entry name" value="DctM"/>
</dbReference>
<dbReference type="PANTHER" id="PTHR43849">
    <property type="entry name" value="BLL3936 PROTEIN"/>
    <property type="match status" value="1"/>
</dbReference>
<feature type="transmembrane region" description="Helical" evidence="1">
    <location>
        <begin position="480"/>
        <end position="504"/>
    </location>
</feature>
<dbReference type="PANTHER" id="PTHR43849:SF2">
    <property type="entry name" value="BLL3936 PROTEIN"/>
    <property type="match status" value="1"/>
</dbReference>
<evidence type="ECO:0000259" key="2">
    <source>
        <dbReference type="Pfam" id="PF06808"/>
    </source>
</evidence>
<protein>
    <submittedName>
        <fullName evidence="3">TRAP transporter fused permease subunit</fullName>
    </submittedName>
</protein>
<evidence type="ECO:0000313" key="4">
    <source>
        <dbReference type="Proteomes" id="UP001165427"/>
    </source>
</evidence>
<feature type="transmembrane region" description="Helical" evidence="1">
    <location>
        <begin position="165"/>
        <end position="188"/>
    </location>
</feature>
<feature type="transmembrane region" description="Helical" evidence="1">
    <location>
        <begin position="357"/>
        <end position="374"/>
    </location>
</feature>
<feature type="transmembrane region" description="Helical" evidence="1">
    <location>
        <begin position="36"/>
        <end position="55"/>
    </location>
</feature>
<feature type="transmembrane region" description="Helical" evidence="1">
    <location>
        <begin position="423"/>
        <end position="447"/>
    </location>
</feature>
<feature type="transmembrane region" description="Helical" evidence="1">
    <location>
        <begin position="394"/>
        <end position="416"/>
    </location>
</feature>
<dbReference type="NCBIfam" id="TIGR02123">
    <property type="entry name" value="TRAP_fused"/>
    <property type="match status" value="1"/>
</dbReference>
<dbReference type="Pfam" id="PF06808">
    <property type="entry name" value="DctM"/>
    <property type="match status" value="1"/>
</dbReference>
<dbReference type="InterPro" id="IPR011853">
    <property type="entry name" value="TRAP_DctM-Dct_fused"/>
</dbReference>
<feature type="transmembrane region" description="Helical" evidence="1">
    <location>
        <begin position="330"/>
        <end position="350"/>
    </location>
</feature>
<reference evidence="3" key="1">
    <citation type="submission" date="2022-04" db="EMBL/GenBank/DDBJ databases">
        <title>Desulfatitalea alkaliphila sp. nov., a novel anaerobic sulfate-reducing bacterium isolated from terrestrial mud volcano, Taman Peninsula, Russia.</title>
        <authorList>
            <person name="Khomyakova M.A."/>
            <person name="Merkel A.Y."/>
            <person name="Slobodkin A.I."/>
        </authorList>
    </citation>
    <scope>NUCLEOTIDE SEQUENCE</scope>
    <source>
        <strain evidence="3">M08but</strain>
    </source>
</reference>